<evidence type="ECO:0000313" key="4">
    <source>
        <dbReference type="EMBL" id="KAL3830587.1"/>
    </source>
</evidence>
<dbReference type="PANTHER" id="PTHR48047">
    <property type="entry name" value="GLYCOSYLTRANSFERASE"/>
    <property type="match status" value="1"/>
</dbReference>
<dbReference type="Gene3D" id="3.40.50.2000">
    <property type="entry name" value="Glycogen Phosphorylase B"/>
    <property type="match status" value="2"/>
</dbReference>
<keyword evidence="3" id="KW-0808">Transferase</keyword>
<gene>
    <name evidence="4" type="ORF">ACJIZ3_019389</name>
</gene>
<keyword evidence="5" id="KW-1185">Reference proteome</keyword>
<dbReference type="EMBL" id="JBJXBP010000005">
    <property type="protein sequence ID" value="KAL3830587.1"/>
    <property type="molecule type" value="Genomic_DNA"/>
</dbReference>
<proteinExistence type="inferred from homology"/>
<accession>A0ABD3T2K1</accession>
<dbReference type="PANTHER" id="PTHR48047:SF28">
    <property type="entry name" value="F11M15.8 PROTEIN"/>
    <property type="match status" value="1"/>
</dbReference>
<protein>
    <submittedName>
        <fullName evidence="4">Uncharacterized protein</fullName>
    </submittedName>
</protein>
<keyword evidence="2" id="KW-0328">Glycosyltransferase</keyword>
<dbReference type="FunFam" id="3.40.50.2000:FF:000060">
    <property type="entry name" value="Glycosyltransferase"/>
    <property type="match status" value="1"/>
</dbReference>
<organism evidence="4 5">
    <name type="scientific">Penstemon smallii</name>
    <dbReference type="NCBI Taxonomy" id="265156"/>
    <lineage>
        <taxon>Eukaryota</taxon>
        <taxon>Viridiplantae</taxon>
        <taxon>Streptophyta</taxon>
        <taxon>Embryophyta</taxon>
        <taxon>Tracheophyta</taxon>
        <taxon>Spermatophyta</taxon>
        <taxon>Magnoliopsida</taxon>
        <taxon>eudicotyledons</taxon>
        <taxon>Gunneridae</taxon>
        <taxon>Pentapetalae</taxon>
        <taxon>asterids</taxon>
        <taxon>lamiids</taxon>
        <taxon>Lamiales</taxon>
        <taxon>Plantaginaceae</taxon>
        <taxon>Cheloneae</taxon>
        <taxon>Penstemon</taxon>
    </lineage>
</organism>
<dbReference type="Pfam" id="PF00201">
    <property type="entry name" value="UDPGT"/>
    <property type="match status" value="1"/>
</dbReference>
<evidence type="ECO:0000256" key="2">
    <source>
        <dbReference type="ARBA" id="ARBA00022676"/>
    </source>
</evidence>
<dbReference type="GO" id="GO:0016757">
    <property type="term" value="F:glycosyltransferase activity"/>
    <property type="evidence" value="ECO:0007669"/>
    <property type="project" value="UniProtKB-KW"/>
</dbReference>
<reference evidence="4 5" key="1">
    <citation type="submission" date="2024-12" db="EMBL/GenBank/DDBJ databases">
        <title>The unique morphological basis and parallel evolutionary history of personate flowers in Penstemon.</title>
        <authorList>
            <person name="Depatie T.H."/>
            <person name="Wessinger C.A."/>
        </authorList>
    </citation>
    <scope>NUCLEOTIDE SEQUENCE [LARGE SCALE GENOMIC DNA]</scope>
    <source>
        <strain evidence="4">WTNN_2</strain>
        <tissue evidence="4">Leaf</tissue>
    </source>
</reference>
<sequence>MSSSKNGIHILVFPFPAQGHMLALLDLTHQLSHKGLKITVLVTPKNLPILNPLLSSNPSIQTLILPFPTHPSIPPGVENVKDLGNHGNIPIMTALNQLQGEIIRWFESHSNPPVALLSDFFLGWTQNLAQQIGIPRICFCSTAAFLISVFNHLFENDDAVIPGDEVNFHDLPLGPSFSWEQVPSLFRRYREAELGLELVKDSMMANKLSWAKVFNSFVGLEDEFLDYFRKKMGLSRVFSIGPLNLMGGPNMTSVNDDEKDGLFSWLDQCDDGSVLYVCFGSQKLLKKAQIEALAIGLERSGVRFIWVVKTPTAQQGRVSGRGYVIKGWAPQARILSHRGVGGFLSHCGWNSTLEAIGAGVMILGWPMEADQFINAKLLVDYKGAAFRVCEGGDTVPDPVELGKVISESMHGDVVERVRAKELREKAWEAIKVGGSSSRDLDVLVQELGQLQVKNV</sequence>
<evidence type="ECO:0000256" key="3">
    <source>
        <dbReference type="ARBA" id="ARBA00022679"/>
    </source>
</evidence>
<comment type="caution">
    <text evidence="4">The sequence shown here is derived from an EMBL/GenBank/DDBJ whole genome shotgun (WGS) entry which is preliminary data.</text>
</comment>
<dbReference type="InterPro" id="IPR002213">
    <property type="entry name" value="UDP_glucos_trans"/>
</dbReference>
<evidence type="ECO:0000313" key="5">
    <source>
        <dbReference type="Proteomes" id="UP001634393"/>
    </source>
</evidence>
<comment type="similarity">
    <text evidence="1">Belongs to the UDP-glycosyltransferase family.</text>
</comment>
<dbReference type="SUPFAM" id="SSF53756">
    <property type="entry name" value="UDP-Glycosyltransferase/glycogen phosphorylase"/>
    <property type="match status" value="1"/>
</dbReference>
<dbReference type="Proteomes" id="UP001634393">
    <property type="component" value="Unassembled WGS sequence"/>
</dbReference>
<evidence type="ECO:0000256" key="1">
    <source>
        <dbReference type="ARBA" id="ARBA00009995"/>
    </source>
</evidence>
<dbReference type="CDD" id="cd03784">
    <property type="entry name" value="GT1_Gtf-like"/>
    <property type="match status" value="1"/>
</dbReference>
<dbReference type="GO" id="GO:0016138">
    <property type="term" value="P:glycoside biosynthetic process"/>
    <property type="evidence" value="ECO:0007669"/>
    <property type="project" value="UniProtKB-ARBA"/>
</dbReference>
<name>A0ABD3T2K1_9LAMI</name>
<dbReference type="AlphaFoldDB" id="A0ABD3T2K1"/>